<dbReference type="EC" id="2.5.1.19" evidence="7"/>
<proteinExistence type="inferred from homology"/>
<dbReference type="InterPro" id="IPR001986">
    <property type="entry name" value="Enolpyruvate_Tfrase_dom"/>
</dbReference>
<comment type="subcellular location">
    <subcellularLocation>
        <location evidence="7">Cytoplasm</location>
    </subcellularLocation>
</comment>
<dbReference type="Proteomes" id="UP001595896">
    <property type="component" value="Unassembled WGS sequence"/>
</dbReference>
<protein>
    <recommendedName>
        <fullName evidence="7">3-phosphoshikimate 1-carboxyvinyltransferase</fullName>
        <ecNumber evidence="7">2.5.1.19</ecNumber>
    </recommendedName>
    <alternativeName>
        <fullName evidence="7">5-enolpyruvylshikimate-3-phosphate synthase</fullName>
        <shortName evidence="7">EPSP synthase</shortName>
        <shortName evidence="7">EPSPS</shortName>
    </alternativeName>
</protein>
<dbReference type="InterPro" id="IPR036968">
    <property type="entry name" value="Enolpyruvate_Tfrase_sf"/>
</dbReference>
<dbReference type="HAMAP" id="MF_00210">
    <property type="entry name" value="EPSP_synth"/>
    <property type="match status" value="1"/>
</dbReference>
<dbReference type="Pfam" id="PF00275">
    <property type="entry name" value="EPSP_synthase"/>
    <property type="match status" value="1"/>
</dbReference>
<comment type="pathway">
    <text evidence="1 7">Metabolic intermediate biosynthesis; chorismate biosynthesis; chorismate from D-erythrose 4-phosphate and phosphoenolpyruvate: step 6/7.</text>
</comment>
<evidence type="ECO:0000313" key="9">
    <source>
        <dbReference type="EMBL" id="MFC4735884.1"/>
    </source>
</evidence>
<evidence type="ECO:0000313" key="10">
    <source>
        <dbReference type="Proteomes" id="UP001595896"/>
    </source>
</evidence>
<feature type="binding site" evidence="7">
    <location>
        <position position="389"/>
    </location>
    <ligand>
        <name>phosphoenolpyruvate</name>
        <dbReference type="ChEBI" id="CHEBI:58702"/>
    </ligand>
</feature>
<feature type="binding site" evidence="7">
    <location>
        <position position="123"/>
    </location>
    <ligand>
        <name>phosphoenolpyruvate</name>
        <dbReference type="ChEBI" id="CHEBI:58702"/>
    </ligand>
</feature>
<dbReference type="PROSITE" id="PS00104">
    <property type="entry name" value="EPSP_SYNTHASE_1"/>
    <property type="match status" value="1"/>
</dbReference>
<dbReference type="InterPro" id="IPR013792">
    <property type="entry name" value="RNA3'P_cycl/enolpyr_Trfase_a/b"/>
</dbReference>
<evidence type="ECO:0000256" key="1">
    <source>
        <dbReference type="ARBA" id="ARBA00004811"/>
    </source>
</evidence>
<comment type="function">
    <text evidence="7">Catalyzes the transfer of the enolpyruvyl moiety of phosphoenolpyruvate (PEP) to the 5-hydroxyl of shikimate-3-phosphate (S3P) to produce enolpyruvyl shikimate-3-phosphate and inorganic phosphate.</text>
</comment>
<keyword evidence="7" id="KW-0963">Cytoplasm</keyword>
<feature type="active site" description="Proton acceptor" evidence="7">
    <location>
        <position position="316"/>
    </location>
</feature>
<dbReference type="SUPFAM" id="SSF55205">
    <property type="entry name" value="EPT/RTPC-like"/>
    <property type="match status" value="1"/>
</dbReference>
<name>A0ABV9NWF7_9BACI</name>
<feature type="binding site" evidence="7">
    <location>
        <position position="28"/>
    </location>
    <ligand>
        <name>3-phosphoshikimate</name>
        <dbReference type="ChEBI" id="CHEBI:145989"/>
    </ligand>
</feature>
<reference evidence="10" key="1">
    <citation type="journal article" date="2019" name="Int. J. Syst. Evol. Microbiol.">
        <title>The Global Catalogue of Microorganisms (GCM) 10K type strain sequencing project: providing services to taxonomists for standard genome sequencing and annotation.</title>
        <authorList>
            <consortium name="The Broad Institute Genomics Platform"/>
            <consortium name="The Broad Institute Genome Sequencing Center for Infectious Disease"/>
            <person name="Wu L."/>
            <person name="Ma J."/>
        </authorList>
    </citation>
    <scope>NUCLEOTIDE SEQUENCE [LARGE SCALE GENOMIC DNA]</scope>
    <source>
        <strain evidence="10">JCM 12165</strain>
    </source>
</reference>
<keyword evidence="10" id="KW-1185">Reference proteome</keyword>
<dbReference type="PANTHER" id="PTHR21090">
    <property type="entry name" value="AROM/DEHYDROQUINATE SYNTHASE"/>
    <property type="match status" value="1"/>
</dbReference>
<organism evidence="9 10">
    <name type="scientific">Bacillus daqingensis</name>
    <dbReference type="NCBI Taxonomy" id="872396"/>
    <lineage>
        <taxon>Bacteria</taxon>
        <taxon>Bacillati</taxon>
        <taxon>Bacillota</taxon>
        <taxon>Bacilli</taxon>
        <taxon>Bacillales</taxon>
        <taxon>Bacillaceae</taxon>
        <taxon>Bacillus</taxon>
    </lineage>
</organism>
<evidence type="ECO:0000256" key="3">
    <source>
        <dbReference type="ARBA" id="ARBA00022605"/>
    </source>
</evidence>
<accession>A0ABV9NWF7</accession>
<dbReference type="EMBL" id="JBHSGK010000003">
    <property type="protein sequence ID" value="MFC4735884.1"/>
    <property type="molecule type" value="Genomic_DNA"/>
</dbReference>
<feature type="domain" description="Enolpyruvate transferase" evidence="8">
    <location>
        <begin position="11"/>
        <end position="424"/>
    </location>
</feature>
<dbReference type="InterPro" id="IPR023193">
    <property type="entry name" value="EPSP_synthase_CS"/>
</dbReference>
<comment type="subunit">
    <text evidence="7">Monomer.</text>
</comment>
<evidence type="ECO:0000256" key="5">
    <source>
        <dbReference type="ARBA" id="ARBA00023141"/>
    </source>
</evidence>
<feature type="binding site" evidence="7">
    <location>
        <position position="23"/>
    </location>
    <ligand>
        <name>phosphoenolpyruvate</name>
        <dbReference type="ChEBI" id="CHEBI:58702"/>
    </ligand>
</feature>
<comment type="similarity">
    <text evidence="2 7">Belongs to the EPSP synthase family.</text>
</comment>
<gene>
    <name evidence="7 9" type="primary">aroA</name>
    <name evidence="9" type="ORF">ACFO4L_04720</name>
</gene>
<feature type="binding site" evidence="7">
    <location>
        <position position="347"/>
    </location>
    <ligand>
        <name>phosphoenolpyruvate</name>
        <dbReference type="ChEBI" id="CHEBI:58702"/>
    </ligand>
</feature>
<dbReference type="PROSITE" id="PS00885">
    <property type="entry name" value="EPSP_SYNTHASE_2"/>
    <property type="match status" value="1"/>
</dbReference>
<feature type="binding site" evidence="7">
    <location>
        <position position="168"/>
    </location>
    <ligand>
        <name>3-phosphoshikimate</name>
        <dbReference type="ChEBI" id="CHEBI:145989"/>
    </ligand>
</feature>
<feature type="binding site" evidence="7">
    <location>
        <position position="24"/>
    </location>
    <ligand>
        <name>3-phosphoshikimate</name>
        <dbReference type="ChEBI" id="CHEBI:145989"/>
    </ligand>
</feature>
<dbReference type="PANTHER" id="PTHR21090:SF5">
    <property type="entry name" value="PENTAFUNCTIONAL AROM POLYPEPTIDE"/>
    <property type="match status" value="1"/>
</dbReference>
<evidence type="ECO:0000256" key="4">
    <source>
        <dbReference type="ARBA" id="ARBA00022679"/>
    </source>
</evidence>
<sequence length="431" mass="45705">MMQETISPVNGPLTGTIRVPGDKSISHRAVMFASLAEGTTTITGFLRGQDCLSTIRCMRQLGVTITENQDEIVVGGKPEGGFSEPEALLDVGNSGTTIRLLSGILAGEPIYSVLAGDDSIAKRPMSRVTGPLKMMNAVIDGRDRGRLTPLSIRGGGLTGIHYLSPVASAQVKSAVLLAGLQADGRTTVTEPHLSRDHTERMLNAFGVKIDRRETSVSLEGGQPLKAADIHVPGDISSAAFMMVAASIIPGSRVMLENTGVNPTRTGIIDVLQRMGADIRLHHERIEGGEPVADIEVHYAPLQATEVFGSDIPRLIDEVPALALAAVFAEGETIIRDAAELKVKETNRIDTVVHQLNQLGASCHATEDGMRIHGGTGLTGGTVESYHDHRIGMTMALAGLAAKSEVTVKDTDAVAVSYPGFFEDLQKLINGR</sequence>
<dbReference type="GO" id="GO:0003866">
    <property type="term" value="F:3-phosphoshikimate 1-carboxyvinyltransferase activity"/>
    <property type="evidence" value="ECO:0007669"/>
    <property type="project" value="UniProtKB-EC"/>
</dbReference>
<comment type="caution">
    <text evidence="7">Lacks conserved residue(s) required for the propagation of feature annotation.</text>
</comment>
<dbReference type="CDD" id="cd01556">
    <property type="entry name" value="EPSP_synthase"/>
    <property type="match status" value="1"/>
</dbReference>
<dbReference type="PIRSF" id="PIRSF000505">
    <property type="entry name" value="EPSPS"/>
    <property type="match status" value="1"/>
</dbReference>
<feature type="binding site" evidence="7">
    <location>
        <position position="95"/>
    </location>
    <ligand>
        <name>phosphoenolpyruvate</name>
        <dbReference type="ChEBI" id="CHEBI:58702"/>
    </ligand>
</feature>
<feature type="binding site" evidence="7">
    <location>
        <position position="316"/>
    </location>
    <ligand>
        <name>3-phosphoshikimate</name>
        <dbReference type="ChEBI" id="CHEBI:145989"/>
    </ligand>
</feature>
<feature type="binding site" evidence="7">
    <location>
        <position position="170"/>
    </location>
    <ligand>
        <name>phosphoenolpyruvate</name>
        <dbReference type="ChEBI" id="CHEBI:58702"/>
    </ligand>
</feature>
<keyword evidence="5 7" id="KW-0057">Aromatic amino acid biosynthesis</keyword>
<comment type="catalytic activity">
    <reaction evidence="6">
        <text>3-phosphoshikimate + phosphoenolpyruvate = 5-O-(1-carboxyvinyl)-3-phosphoshikimate + phosphate</text>
        <dbReference type="Rhea" id="RHEA:21256"/>
        <dbReference type="ChEBI" id="CHEBI:43474"/>
        <dbReference type="ChEBI" id="CHEBI:57701"/>
        <dbReference type="ChEBI" id="CHEBI:58702"/>
        <dbReference type="ChEBI" id="CHEBI:145989"/>
        <dbReference type="EC" id="2.5.1.19"/>
    </reaction>
    <physiologicalReaction direction="left-to-right" evidence="6">
        <dbReference type="Rhea" id="RHEA:21257"/>
    </physiologicalReaction>
</comment>
<keyword evidence="4 7" id="KW-0808">Transferase</keyword>
<dbReference type="RefSeq" id="WP_377908521.1">
    <property type="nucleotide sequence ID" value="NZ_JBHSGK010000003.1"/>
</dbReference>
<evidence type="ECO:0000256" key="7">
    <source>
        <dbReference type="HAMAP-Rule" id="MF_00210"/>
    </source>
</evidence>
<feature type="binding site" evidence="7">
    <location>
        <position position="343"/>
    </location>
    <ligand>
        <name>3-phosphoshikimate</name>
        <dbReference type="ChEBI" id="CHEBI:145989"/>
    </ligand>
</feature>
<dbReference type="InterPro" id="IPR006264">
    <property type="entry name" value="EPSP_synthase"/>
</dbReference>
<evidence type="ECO:0000256" key="2">
    <source>
        <dbReference type="ARBA" id="ARBA00009948"/>
    </source>
</evidence>
<keyword evidence="3 7" id="KW-0028">Amino-acid biosynthesis</keyword>
<comment type="caution">
    <text evidence="9">The sequence shown here is derived from an EMBL/GenBank/DDBJ whole genome shotgun (WGS) entry which is preliminary data.</text>
</comment>
<dbReference type="NCBIfam" id="TIGR01356">
    <property type="entry name" value="aroA"/>
    <property type="match status" value="1"/>
</dbReference>
<feature type="binding site" evidence="7">
    <location>
        <position position="23"/>
    </location>
    <ligand>
        <name>3-phosphoshikimate</name>
        <dbReference type="ChEBI" id="CHEBI:145989"/>
    </ligand>
</feature>
<dbReference type="Gene3D" id="3.65.10.10">
    <property type="entry name" value="Enolpyruvate transferase domain"/>
    <property type="match status" value="2"/>
</dbReference>
<evidence type="ECO:0000259" key="8">
    <source>
        <dbReference type="Pfam" id="PF00275"/>
    </source>
</evidence>
<feature type="binding site" evidence="7">
    <location>
        <position position="170"/>
    </location>
    <ligand>
        <name>3-phosphoshikimate</name>
        <dbReference type="ChEBI" id="CHEBI:145989"/>
    </ligand>
</feature>
<evidence type="ECO:0000256" key="6">
    <source>
        <dbReference type="ARBA" id="ARBA00044633"/>
    </source>
</evidence>